<organism evidence="2 3">
    <name type="scientific">Lichtheimia corymbifera JMRC:FSU:9682</name>
    <dbReference type="NCBI Taxonomy" id="1263082"/>
    <lineage>
        <taxon>Eukaryota</taxon>
        <taxon>Fungi</taxon>
        <taxon>Fungi incertae sedis</taxon>
        <taxon>Mucoromycota</taxon>
        <taxon>Mucoromycotina</taxon>
        <taxon>Mucoromycetes</taxon>
        <taxon>Mucorales</taxon>
        <taxon>Lichtheimiaceae</taxon>
        <taxon>Lichtheimia</taxon>
    </lineage>
</organism>
<proteinExistence type="predicted"/>
<feature type="compositionally biased region" description="Acidic residues" evidence="1">
    <location>
        <begin position="112"/>
        <end position="139"/>
    </location>
</feature>
<evidence type="ECO:0000313" key="2">
    <source>
        <dbReference type="EMBL" id="CDH52850.1"/>
    </source>
</evidence>
<protein>
    <submittedName>
        <fullName evidence="2">Uncharacterized protein</fullName>
    </submittedName>
</protein>
<dbReference type="EMBL" id="CBTN010000015">
    <property type="protein sequence ID" value="CDH52850.1"/>
    <property type="molecule type" value="Genomic_DNA"/>
</dbReference>
<feature type="region of interest" description="Disordered" evidence="1">
    <location>
        <begin position="1"/>
        <end position="142"/>
    </location>
</feature>
<accession>A0A068RT05</accession>
<name>A0A068RT05_9FUNG</name>
<dbReference type="VEuPathDB" id="FungiDB:LCOR_04286.1"/>
<gene>
    <name evidence="2" type="ORF">LCOR_04286.1</name>
</gene>
<evidence type="ECO:0000256" key="1">
    <source>
        <dbReference type="SAM" id="MobiDB-lite"/>
    </source>
</evidence>
<dbReference type="Proteomes" id="UP000027586">
    <property type="component" value="Unassembled WGS sequence"/>
</dbReference>
<keyword evidence="3" id="KW-1185">Reference proteome</keyword>
<comment type="caution">
    <text evidence="2">The sequence shown here is derived from an EMBL/GenBank/DDBJ whole genome shotgun (WGS) entry which is preliminary data.</text>
</comment>
<reference evidence="2" key="1">
    <citation type="submission" date="2013-08" db="EMBL/GenBank/DDBJ databases">
        <title>Gene expansion shapes genome architecture in the human pathogen Lichtheimia corymbifera: an evolutionary genomics analysis in the ancient terrestrial Mucorales (Mucoromycotina).</title>
        <authorList>
            <person name="Schwartze V.U."/>
            <person name="Winter S."/>
            <person name="Shelest E."/>
            <person name="Marcet-Houben M."/>
            <person name="Horn F."/>
            <person name="Wehner S."/>
            <person name="Hoffmann K."/>
            <person name="Riege K."/>
            <person name="Sammeth M."/>
            <person name="Nowrousian M."/>
            <person name="Valiante V."/>
            <person name="Linde J."/>
            <person name="Jacobsen I.D."/>
            <person name="Marz M."/>
            <person name="Brakhage A.A."/>
            <person name="Gabaldon T."/>
            <person name="Bocker S."/>
            <person name="Voigt K."/>
        </authorList>
    </citation>
    <scope>NUCLEOTIDE SEQUENCE [LARGE SCALE GENOMIC DNA]</scope>
    <source>
        <strain evidence="2">FSU 9682</strain>
    </source>
</reference>
<feature type="compositionally biased region" description="Low complexity" evidence="1">
    <location>
        <begin position="1"/>
        <end position="84"/>
    </location>
</feature>
<sequence length="181" mass="19034">MSSPSSPSASATSKLTSSASASASSKLTTATSAPATSTLTSASSASASSKLTTATSASASSKLTTATPTIKRTVSSTSLDSASSQDPAQHVVHKRICLGELSDEASSSSDNDSGESDPEGDDDHQEEEEQEEEEQEDPVWEMMAPNKWDALCGFHCKKTIEWKKEMGDLVEVFGTLLEEEY</sequence>
<dbReference type="AlphaFoldDB" id="A0A068RT05"/>
<evidence type="ECO:0000313" key="3">
    <source>
        <dbReference type="Proteomes" id="UP000027586"/>
    </source>
</evidence>